<proteinExistence type="predicted"/>
<feature type="compositionally biased region" description="Polar residues" evidence="1">
    <location>
        <begin position="111"/>
        <end position="132"/>
    </location>
</feature>
<dbReference type="AlphaFoldDB" id="A0A5K3FVE8"/>
<name>A0A5K3FVE8_MESCO</name>
<dbReference type="WBParaSite" id="MCU_011930-RA">
    <property type="protein sequence ID" value="MCU_011930-RA"/>
    <property type="gene ID" value="MCU_011930"/>
</dbReference>
<feature type="compositionally biased region" description="Polar residues" evidence="1">
    <location>
        <begin position="10"/>
        <end position="23"/>
    </location>
</feature>
<feature type="region of interest" description="Disordered" evidence="1">
    <location>
        <begin position="111"/>
        <end position="162"/>
    </location>
</feature>
<feature type="compositionally biased region" description="Basic and acidic residues" evidence="1">
    <location>
        <begin position="199"/>
        <end position="209"/>
    </location>
</feature>
<feature type="region of interest" description="Disordered" evidence="1">
    <location>
        <begin position="184"/>
        <end position="209"/>
    </location>
</feature>
<reference evidence="2" key="1">
    <citation type="submission" date="2019-11" db="UniProtKB">
        <authorList>
            <consortium name="WormBaseParasite"/>
        </authorList>
    </citation>
    <scope>IDENTIFICATION</scope>
</reference>
<feature type="region of interest" description="Disordered" evidence="1">
    <location>
        <begin position="289"/>
        <end position="328"/>
    </location>
</feature>
<feature type="region of interest" description="Disordered" evidence="1">
    <location>
        <begin position="1"/>
        <end position="55"/>
    </location>
</feature>
<feature type="compositionally biased region" description="Low complexity" evidence="1">
    <location>
        <begin position="185"/>
        <end position="197"/>
    </location>
</feature>
<organism evidence="2">
    <name type="scientific">Mesocestoides corti</name>
    <name type="common">Flatworm</name>
    <dbReference type="NCBI Taxonomy" id="53468"/>
    <lineage>
        <taxon>Eukaryota</taxon>
        <taxon>Metazoa</taxon>
        <taxon>Spiralia</taxon>
        <taxon>Lophotrochozoa</taxon>
        <taxon>Platyhelminthes</taxon>
        <taxon>Cestoda</taxon>
        <taxon>Eucestoda</taxon>
        <taxon>Cyclophyllidea</taxon>
        <taxon>Mesocestoididae</taxon>
        <taxon>Mesocestoides</taxon>
    </lineage>
</organism>
<protein>
    <submittedName>
        <fullName evidence="2">Uncharacterized protein</fullName>
    </submittedName>
</protein>
<accession>A0A5K3FVE8</accession>
<evidence type="ECO:0000313" key="2">
    <source>
        <dbReference type="WBParaSite" id="MCU_011930-RA"/>
    </source>
</evidence>
<sequence length="328" mass="35105">MDSSKKTDITDSNTVTTPSCSCSDTDDHSYPQQRSSGKSPHPSHQSSTNQSQDAALGTSEICNPVSVAEFFSRSPQLTECRSIPRATPAEVCGDITGRSCQSLNAYSAINRTPTQPVDTANTPATSSGQGSMPPSYVHHPLSHAAPKDPLQNQTGSSKGNKATGVDITLAAALRSSLTCRDFGHSAPLSTPTTTASSMSKDRSGSTHERDWRASIYQELRGHVVRGMNELSWTPLCFFSTDFIPLEKLCQPRMPCMRVNKKSTFKCSSLRQTDSDASKLSLANAVNGDATTPSAAVVRSPIPQNVGHRAPLSMPTTTPTEVRSPLLHQ</sequence>
<feature type="compositionally biased region" description="Polar residues" evidence="1">
    <location>
        <begin position="30"/>
        <end position="53"/>
    </location>
</feature>
<feature type="compositionally biased region" description="Polar residues" evidence="1">
    <location>
        <begin position="150"/>
        <end position="160"/>
    </location>
</feature>
<evidence type="ECO:0000256" key="1">
    <source>
        <dbReference type="SAM" id="MobiDB-lite"/>
    </source>
</evidence>